<evidence type="ECO:0000313" key="1">
    <source>
        <dbReference type="EMBL" id="KKK81593.1"/>
    </source>
</evidence>
<name>A0A0F8YJL0_9ZZZZ</name>
<protein>
    <submittedName>
        <fullName evidence="1">Uncharacterized protein</fullName>
    </submittedName>
</protein>
<dbReference type="EMBL" id="LAZR01053052">
    <property type="protein sequence ID" value="KKK81593.1"/>
    <property type="molecule type" value="Genomic_DNA"/>
</dbReference>
<proteinExistence type="predicted"/>
<gene>
    <name evidence="1" type="ORF">LCGC14_2811880</name>
</gene>
<reference evidence="1" key="1">
    <citation type="journal article" date="2015" name="Nature">
        <title>Complex archaea that bridge the gap between prokaryotes and eukaryotes.</title>
        <authorList>
            <person name="Spang A."/>
            <person name="Saw J.H."/>
            <person name="Jorgensen S.L."/>
            <person name="Zaremba-Niedzwiedzka K."/>
            <person name="Martijn J."/>
            <person name="Lind A.E."/>
            <person name="van Eijk R."/>
            <person name="Schleper C."/>
            <person name="Guy L."/>
            <person name="Ettema T.J."/>
        </authorList>
    </citation>
    <scope>NUCLEOTIDE SEQUENCE</scope>
</reference>
<organism evidence="1">
    <name type="scientific">marine sediment metagenome</name>
    <dbReference type="NCBI Taxonomy" id="412755"/>
    <lineage>
        <taxon>unclassified sequences</taxon>
        <taxon>metagenomes</taxon>
        <taxon>ecological metagenomes</taxon>
    </lineage>
</organism>
<dbReference type="AlphaFoldDB" id="A0A0F8YJL0"/>
<comment type="caution">
    <text evidence="1">The sequence shown here is derived from an EMBL/GenBank/DDBJ whole genome shotgun (WGS) entry which is preliminary data.</text>
</comment>
<accession>A0A0F8YJL0</accession>
<sequence length="76" mass="8834">MEKKQRIVRIEGLSAVGFSWAKRVVCAVHPSDSYWLVSTLLKNGYECTWKWKMADVETHLKNSGCTEIKRIYRMGL</sequence>